<keyword evidence="9" id="KW-1185">Reference proteome</keyword>
<name>A0A975TUF4_9RHOB</name>
<evidence type="ECO:0000313" key="8">
    <source>
        <dbReference type="EMBL" id="QXL87422.1"/>
    </source>
</evidence>
<sequence>MTGAQELRYAAFAEAVTLASLICIAMPLKRLADIPAATSIMGPIHGIVFLFFIWIVIRSWAEGLVNGWGAGRLVLGAMIPFAGFVNERWLARGFAGEDT</sequence>
<dbReference type="PANTHER" id="PTHR40077:SF1">
    <property type="entry name" value="MEMBRANE PROTEIN"/>
    <property type="match status" value="1"/>
</dbReference>
<dbReference type="EMBL" id="JAIMBW010000001">
    <property type="protein sequence ID" value="MBY4894792.1"/>
    <property type="molecule type" value="Genomic_DNA"/>
</dbReference>
<dbReference type="PANTHER" id="PTHR40077">
    <property type="entry name" value="MEMBRANE PROTEIN-RELATED"/>
    <property type="match status" value="1"/>
</dbReference>
<dbReference type="AlphaFoldDB" id="A0A975TUF4"/>
<evidence type="ECO:0000256" key="2">
    <source>
        <dbReference type="ARBA" id="ARBA00022475"/>
    </source>
</evidence>
<keyword evidence="3 6" id="KW-0812">Transmembrane</keyword>
<protein>
    <submittedName>
        <fullName evidence="8">DUF3817 domain-containing protein</fullName>
    </submittedName>
</protein>
<dbReference type="GO" id="GO:0005886">
    <property type="term" value="C:plasma membrane"/>
    <property type="evidence" value="ECO:0007669"/>
    <property type="project" value="UniProtKB-SubCell"/>
</dbReference>
<dbReference type="Proteomes" id="UP000693972">
    <property type="component" value="Unassembled WGS sequence"/>
</dbReference>
<dbReference type="RefSeq" id="WP_257894299.1">
    <property type="nucleotide sequence ID" value="NZ_JAIMBW010000001.1"/>
</dbReference>
<comment type="subcellular location">
    <subcellularLocation>
        <location evidence="1">Cell membrane</location>
        <topology evidence="1">Multi-pass membrane protein</topology>
    </subcellularLocation>
</comment>
<evidence type="ECO:0000256" key="4">
    <source>
        <dbReference type="ARBA" id="ARBA00022989"/>
    </source>
</evidence>
<feature type="transmembrane region" description="Helical" evidence="6">
    <location>
        <begin position="6"/>
        <end position="28"/>
    </location>
</feature>
<dbReference type="NCBIfam" id="TIGR03954">
    <property type="entry name" value="integ_memb_HG"/>
    <property type="match status" value="1"/>
</dbReference>
<gene>
    <name evidence="8" type="ORF">KUL25_18705</name>
</gene>
<keyword evidence="4 6" id="KW-1133">Transmembrane helix</keyword>
<reference evidence="8 9" key="1">
    <citation type="submission" date="2021-07" db="EMBL/GenBank/DDBJ databases">
        <title>Karlodiniumbacter phycospheric gen. nov., sp. nov., a phycosphere bacterium isolated from karlodinium veneficum.</title>
        <authorList>
            <person name="Peng Y."/>
            <person name="Jiang L."/>
            <person name="Lee J."/>
        </authorList>
    </citation>
    <scope>NUCLEOTIDE SEQUENCE</scope>
    <source>
        <strain evidence="8 9">N5</strain>
    </source>
</reference>
<feature type="domain" description="DUF3817" evidence="7">
    <location>
        <begin position="6"/>
        <end position="92"/>
    </location>
</feature>
<evidence type="ECO:0000259" key="7">
    <source>
        <dbReference type="Pfam" id="PF12823"/>
    </source>
</evidence>
<organism evidence="8">
    <name type="scientific">Gymnodinialimonas phycosphaerae</name>
    <dbReference type="NCBI Taxonomy" id="2841589"/>
    <lineage>
        <taxon>Bacteria</taxon>
        <taxon>Pseudomonadati</taxon>
        <taxon>Pseudomonadota</taxon>
        <taxon>Alphaproteobacteria</taxon>
        <taxon>Rhodobacterales</taxon>
        <taxon>Paracoccaceae</taxon>
        <taxon>Gymnodinialimonas</taxon>
    </lineage>
</organism>
<evidence type="ECO:0000256" key="3">
    <source>
        <dbReference type="ARBA" id="ARBA00022692"/>
    </source>
</evidence>
<evidence type="ECO:0000256" key="6">
    <source>
        <dbReference type="SAM" id="Phobius"/>
    </source>
</evidence>
<keyword evidence="2" id="KW-1003">Cell membrane</keyword>
<dbReference type="Pfam" id="PF12823">
    <property type="entry name" value="DUF3817"/>
    <property type="match status" value="1"/>
</dbReference>
<feature type="transmembrane region" description="Helical" evidence="6">
    <location>
        <begin position="40"/>
        <end position="61"/>
    </location>
</feature>
<evidence type="ECO:0000313" key="9">
    <source>
        <dbReference type="Proteomes" id="UP000693972"/>
    </source>
</evidence>
<proteinExistence type="predicted"/>
<evidence type="ECO:0000256" key="1">
    <source>
        <dbReference type="ARBA" id="ARBA00004651"/>
    </source>
</evidence>
<dbReference type="InterPro" id="IPR023845">
    <property type="entry name" value="DUF3817_TM"/>
</dbReference>
<evidence type="ECO:0000256" key="5">
    <source>
        <dbReference type="ARBA" id="ARBA00023136"/>
    </source>
</evidence>
<keyword evidence="5 6" id="KW-0472">Membrane</keyword>
<dbReference type="EMBL" id="CP078073">
    <property type="protein sequence ID" value="QXL87422.1"/>
    <property type="molecule type" value="Genomic_DNA"/>
</dbReference>
<feature type="transmembrane region" description="Helical" evidence="6">
    <location>
        <begin position="67"/>
        <end position="85"/>
    </location>
</feature>
<accession>A0A975TUF4</accession>